<dbReference type="Proteomes" id="UP001149090">
    <property type="component" value="Unassembled WGS sequence"/>
</dbReference>
<comment type="caution">
    <text evidence="9">The sequence shown here is derived from an EMBL/GenBank/DDBJ whole genome shotgun (WGS) entry which is preliminary data.</text>
</comment>
<dbReference type="InterPro" id="IPR000719">
    <property type="entry name" value="Prot_kinase_dom"/>
</dbReference>
<evidence type="ECO:0000256" key="2">
    <source>
        <dbReference type="ARBA" id="ARBA00022679"/>
    </source>
</evidence>
<feature type="region of interest" description="Disordered" evidence="7">
    <location>
        <begin position="333"/>
        <end position="360"/>
    </location>
</feature>
<dbReference type="FunFam" id="1.10.510.10:FF:000956">
    <property type="entry name" value="CAMK family protein kinase"/>
    <property type="match status" value="1"/>
</dbReference>
<sequence>MSQQIGSYTVIKTLGEGSSGKVKLAINQETKQKVAIKIISKSKTLFNEKRKLRAEREVAVLRLLNHPNVIKVIDVLESVDHLFVVMEYMETGELFDYLVTKKSIPLSHSLSFFQQLIYAVEYCHNHLICHRDLKPENLLLDKYENLKIADFGMAGLYDPQMLFETSCGSPHYAAPEIVLGNEYDGRKSDIWSCGVILYVLTVGKLPFKGKTIRNILIKIKDGDYKIPKRIDPNIRDLIQRMLVVDTEKRATIDEIKSHPWFCSNFIDKFQPPKIRLRKKFTQKMESTKINQEIVNHLTMIGWEKESILDHLTEESSNLEKILYTFVSRKMKKRSKKENSENNLHSNLEKDDPKTNSSPDFLFEKKPTNIPVDLSEIHLKIEKNPKQKFDSDPDLKKVNKTKTLFRNLFRRRRKSQSNKKYIQFKYDERYITNETLVIEDEKQKLMKNHYVSIITKKNLMEIVSGSQSSFASLGFHWTYPNIFTLKASKNSMKIKIKIISCQIYKEKDPIEVRVICKKGQALEFINFCNDFAKITEI</sequence>
<keyword evidence="3 6" id="KW-0547">Nucleotide-binding</keyword>
<evidence type="ECO:0000313" key="10">
    <source>
        <dbReference type="Proteomes" id="UP001149090"/>
    </source>
</evidence>
<dbReference type="PROSITE" id="PS00108">
    <property type="entry name" value="PROTEIN_KINASE_ST"/>
    <property type="match status" value="1"/>
</dbReference>
<dbReference type="GO" id="GO:0035556">
    <property type="term" value="P:intracellular signal transduction"/>
    <property type="evidence" value="ECO:0007669"/>
    <property type="project" value="TreeGrafter"/>
</dbReference>
<dbReference type="Pfam" id="PF00069">
    <property type="entry name" value="Pkinase"/>
    <property type="match status" value="1"/>
</dbReference>
<evidence type="ECO:0000256" key="6">
    <source>
        <dbReference type="PROSITE-ProRule" id="PRU10141"/>
    </source>
</evidence>
<evidence type="ECO:0000256" key="5">
    <source>
        <dbReference type="ARBA" id="ARBA00022840"/>
    </source>
</evidence>
<keyword evidence="2" id="KW-0808">Transferase</keyword>
<name>A0A9Q0LNM3_ANAIG</name>
<dbReference type="PANTHER" id="PTHR24346:SF82">
    <property type="entry name" value="KP78A-RELATED"/>
    <property type="match status" value="1"/>
</dbReference>
<dbReference type="SMART" id="SM00220">
    <property type="entry name" value="S_TKc"/>
    <property type="match status" value="1"/>
</dbReference>
<organism evidence="9 10">
    <name type="scientific">Anaeramoeba ignava</name>
    <name type="common">Anaerobic marine amoeba</name>
    <dbReference type="NCBI Taxonomy" id="1746090"/>
    <lineage>
        <taxon>Eukaryota</taxon>
        <taxon>Metamonada</taxon>
        <taxon>Anaeramoebidae</taxon>
        <taxon>Anaeramoeba</taxon>
    </lineage>
</organism>
<feature type="binding site" evidence="6">
    <location>
        <position position="37"/>
    </location>
    <ligand>
        <name>ATP</name>
        <dbReference type="ChEBI" id="CHEBI:30616"/>
    </ligand>
</feature>
<dbReference type="PROSITE" id="PS50011">
    <property type="entry name" value="PROTEIN_KINASE_DOM"/>
    <property type="match status" value="1"/>
</dbReference>
<protein>
    <submittedName>
        <fullName evidence="9">Map/microtubule affinity-regulating kinase</fullName>
    </submittedName>
</protein>
<evidence type="ECO:0000256" key="1">
    <source>
        <dbReference type="ARBA" id="ARBA00022527"/>
    </source>
</evidence>
<dbReference type="SUPFAM" id="SSF56112">
    <property type="entry name" value="Protein kinase-like (PK-like)"/>
    <property type="match status" value="1"/>
</dbReference>
<dbReference type="Gene3D" id="1.10.510.10">
    <property type="entry name" value="Transferase(Phosphotransferase) domain 1"/>
    <property type="match status" value="1"/>
</dbReference>
<evidence type="ECO:0000256" key="4">
    <source>
        <dbReference type="ARBA" id="ARBA00022777"/>
    </source>
</evidence>
<dbReference type="GO" id="GO:0004674">
    <property type="term" value="F:protein serine/threonine kinase activity"/>
    <property type="evidence" value="ECO:0007669"/>
    <property type="project" value="UniProtKB-KW"/>
</dbReference>
<dbReference type="AlphaFoldDB" id="A0A9Q0LNM3"/>
<evidence type="ECO:0000256" key="7">
    <source>
        <dbReference type="SAM" id="MobiDB-lite"/>
    </source>
</evidence>
<dbReference type="InterPro" id="IPR017441">
    <property type="entry name" value="Protein_kinase_ATP_BS"/>
</dbReference>
<dbReference type="FunFam" id="3.30.200.20:FF:000003">
    <property type="entry name" value="Non-specific serine/threonine protein kinase"/>
    <property type="match status" value="1"/>
</dbReference>
<keyword evidence="10" id="KW-1185">Reference proteome</keyword>
<feature type="domain" description="Protein kinase" evidence="8">
    <location>
        <begin position="8"/>
        <end position="261"/>
    </location>
</feature>
<keyword evidence="1" id="KW-0723">Serine/threonine-protein kinase</keyword>
<dbReference type="InterPro" id="IPR011009">
    <property type="entry name" value="Kinase-like_dom_sf"/>
</dbReference>
<dbReference type="GO" id="GO:0005737">
    <property type="term" value="C:cytoplasm"/>
    <property type="evidence" value="ECO:0007669"/>
    <property type="project" value="TreeGrafter"/>
</dbReference>
<dbReference type="GO" id="GO:0005524">
    <property type="term" value="F:ATP binding"/>
    <property type="evidence" value="ECO:0007669"/>
    <property type="project" value="UniProtKB-UniRule"/>
</dbReference>
<dbReference type="PANTHER" id="PTHR24346">
    <property type="entry name" value="MAP/MICROTUBULE AFFINITY-REGULATING KINASE"/>
    <property type="match status" value="1"/>
</dbReference>
<keyword evidence="4 9" id="KW-0418">Kinase</keyword>
<keyword evidence="5 6" id="KW-0067">ATP-binding</keyword>
<accession>A0A9Q0LNM3</accession>
<dbReference type="PROSITE" id="PS00107">
    <property type="entry name" value="PROTEIN_KINASE_ATP"/>
    <property type="match status" value="1"/>
</dbReference>
<dbReference type="InterPro" id="IPR008271">
    <property type="entry name" value="Ser/Thr_kinase_AS"/>
</dbReference>
<evidence type="ECO:0000259" key="8">
    <source>
        <dbReference type="PROSITE" id="PS50011"/>
    </source>
</evidence>
<gene>
    <name evidence="9" type="ORF">M0811_07795</name>
</gene>
<proteinExistence type="predicted"/>
<evidence type="ECO:0000313" key="9">
    <source>
        <dbReference type="EMBL" id="KAJ5075090.1"/>
    </source>
</evidence>
<reference evidence="9" key="1">
    <citation type="submission" date="2022-10" db="EMBL/GenBank/DDBJ databases">
        <title>Novel sulphate-reducing endosymbionts in the free-living metamonad Anaeramoeba.</title>
        <authorList>
            <person name="Jerlstrom-Hultqvist J."/>
            <person name="Cepicka I."/>
            <person name="Gallot-Lavallee L."/>
            <person name="Salas-Leiva D."/>
            <person name="Curtis B.A."/>
            <person name="Zahonova K."/>
            <person name="Pipaliya S."/>
            <person name="Dacks J."/>
            <person name="Roger A.J."/>
        </authorList>
    </citation>
    <scope>NUCLEOTIDE SEQUENCE</scope>
    <source>
        <strain evidence="9">BMAN</strain>
    </source>
</reference>
<dbReference type="EMBL" id="JAPDFW010000067">
    <property type="protein sequence ID" value="KAJ5075090.1"/>
    <property type="molecule type" value="Genomic_DNA"/>
</dbReference>
<dbReference type="OMA" id="YAVEYCH"/>
<evidence type="ECO:0000256" key="3">
    <source>
        <dbReference type="ARBA" id="ARBA00022741"/>
    </source>
</evidence>